<name>A0AAV4AB30_9GAST</name>
<accession>A0AAV4AB30</accession>
<gene>
    <name evidence="1" type="ORF">PoB_003108500</name>
</gene>
<reference evidence="1 2" key="1">
    <citation type="journal article" date="2021" name="Elife">
        <title>Chloroplast acquisition without the gene transfer in kleptoplastic sea slugs, Plakobranchus ocellatus.</title>
        <authorList>
            <person name="Maeda T."/>
            <person name="Takahashi S."/>
            <person name="Yoshida T."/>
            <person name="Shimamura S."/>
            <person name="Takaki Y."/>
            <person name="Nagai Y."/>
            <person name="Toyoda A."/>
            <person name="Suzuki Y."/>
            <person name="Arimoto A."/>
            <person name="Ishii H."/>
            <person name="Satoh N."/>
            <person name="Nishiyama T."/>
            <person name="Hasebe M."/>
            <person name="Maruyama T."/>
            <person name="Minagawa J."/>
            <person name="Obokata J."/>
            <person name="Shigenobu S."/>
        </authorList>
    </citation>
    <scope>NUCLEOTIDE SEQUENCE [LARGE SCALE GENOMIC DNA]</scope>
</reference>
<proteinExistence type="predicted"/>
<comment type="caution">
    <text evidence="1">The sequence shown here is derived from an EMBL/GenBank/DDBJ whole genome shotgun (WGS) entry which is preliminary data.</text>
</comment>
<dbReference type="Proteomes" id="UP000735302">
    <property type="component" value="Unassembled WGS sequence"/>
</dbReference>
<dbReference type="AlphaFoldDB" id="A0AAV4AB30"/>
<protein>
    <submittedName>
        <fullName evidence="1">Uncharacterized protein</fullName>
    </submittedName>
</protein>
<dbReference type="EMBL" id="BLXT01003739">
    <property type="protein sequence ID" value="GFO04580.1"/>
    <property type="molecule type" value="Genomic_DNA"/>
</dbReference>
<evidence type="ECO:0000313" key="2">
    <source>
        <dbReference type="Proteomes" id="UP000735302"/>
    </source>
</evidence>
<evidence type="ECO:0000313" key="1">
    <source>
        <dbReference type="EMBL" id="GFO04580.1"/>
    </source>
</evidence>
<sequence length="93" mass="10642">MEEHRIHSFSATPVPTVGYEANVVQRVREDEESRNQQEQQCSLRIPDRFGRKREGSNGICIDKRGLNKLAVFDLDSMIHMKTSFEARSMTGTS</sequence>
<organism evidence="1 2">
    <name type="scientific">Plakobranchus ocellatus</name>
    <dbReference type="NCBI Taxonomy" id="259542"/>
    <lineage>
        <taxon>Eukaryota</taxon>
        <taxon>Metazoa</taxon>
        <taxon>Spiralia</taxon>
        <taxon>Lophotrochozoa</taxon>
        <taxon>Mollusca</taxon>
        <taxon>Gastropoda</taxon>
        <taxon>Heterobranchia</taxon>
        <taxon>Euthyneura</taxon>
        <taxon>Panpulmonata</taxon>
        <taxon>Sacoglossa</taxon>
        <taxon>Placobranchoidea</taxon>
        <taxon>Plakobranchidae</taxon>
        <taxon>Plakobranchus</taxon>
    </lineage>
</organism>
<keyword evidence="2" id="KW-1185">Reference proteome</keyword>